<comment type="caution">
    <text evidence="3">The sequence shown here is derived from an EMBL/GenBank/DDBJ whole genome shotgun (WGS) entry which is preliminary data.</text>
</comment>
<keyword evidence="1" id="KW-0175">Coiled coil</keyword>
<dbReference type="GeneID" id="26260878"/>
<evidence type="ECO:0000313" key="4">
    <source>
        <dbReference type="Proteomes" id="UP000031056"/>
    </source>
</evidence>
<keyword evidence="4" id="KW-1185">Reference proteome</keyword>
<evidence type="ECO:0000313" key="3">
    <source>
        <dbReference type="EMBL" id="KHN70383.1"/>
    </source>
</evidence>
<feature type="chain" id="PRO_5002077403" evidence="2">
    <location>
        <begin position="19"/>
        <end position="264"/>
    </location>
</feature>
<gene>
    <name evidence="3" type="ORF">M896_010350</name>
</gene>
<dbReference type="HOGENOM" id="CLU_1054101_0_0_1"/>
<feature type="signal peptide" evidence="2">
    <location>
        <begin position="1"/>
        <end position="18"/>
    </location>
</feature>
<accession>A0A0B2UM13</accession>
<dbReference type="EMBL" id="JOKQ01000001">
    <property type="protein sequence ID" value="KHN70383.1"/>
    <property type="molecule type" value="Genomic_DNA"/>
</dbReference>
<feature type="coiled-coil region" evidence="1">
    <location>
        <begin position="155"/>
        <end position="217"/>
    </location>
</feature>
<sequence>MLIRKLMLLSVAFRLGKGEVYIPRVESLNTAVLGTTSIMNPMIPKADPSTPLSAPQASAQACYMYQGNTPPPECTIYFPGAKPTMSLQHNGNGFIPKEYAKDQFMQASLNASKMNVNYPYYFSMSNTKSAPYLDPNDMVNGNEIFPKLPDPYPMLQDIQKLMTDIEERKDILSDKLFDVEANILRAKEYFKDIIYKLKRLEETLKNLLHRIDTAKAKDTVYNYIIKYVNTSKKAYESIKIYCNLKKWMQEMMQNIPVISDKPQK</sequence>
<dbReference type="AlphaFoldDB" id="A0A0B2UM13"/>
<dbReference type="Proteomes" id="UP000031056">
    <property type="component" value="Unassembled WGS sequence"/>
</dbReference>
<reference evidence="3 4" key="1">
    <citation type="journal article" date="2014" name="MBio">
        <title>The Ordospora colligata genome; evolution of extreme reduction in microsporidia and host-to-parasite horizontal gene transfer.</title>
        <authorList>
            <person name="Pombert J.-F."/>
            <person name="Haag K.L."/>
            <person name="Beidas S."/>
            <person name="Ebert D."/>
            <person name="Keeling P.J."/>
        </authorList>
    </citation>
    <scope>NUCLEOTIDE SEQUENCE [LARGE SCALE GENOMIC DNA]</scope>
    <source>
        <strain evidence="3 4">OC4</strain>
    </source>
</reference>
<evidence type="ECO:0000256" key="2">
    <source>
        <dbReference type="SAM" id="SignalP"/>
    </source>
</evidence>
<keyword evidence="2" id="KW-0732">Signal</keyword>
<proteinExistence type="predicted"/>
<name>A0A0B2UM13_9MICR</name>
<protein>
    <submittedName>
        <fullName evidence="3">Uncharacterized protein</fullName>
    </submittedName>
</protein>
<dbReference type="VEuPathDB" id="MicrosporidiaDB:M896_010350"/>
<dbReference type="InParanoid" id="A0A0B2UM13"/>
<dbReference type="RefSeq" id="XP_014564425.1">
    <property type="nucleotide sequence ID" value="XM_014708939.1"/>
</dbReference>
<organism evidence="3 4">
    <name type="scientific">Ordospora colligata OC4</name>
    <dbReference type="NCBI Taxonomy" id="1354746"/>
    <lineage>
        <taxon>Eukaryota</taxon>
        <taxon>Fungi</taxon>
        <taxon>Fungi incertae sedis</taxon>
        <taxon>Microsporidia</taxon>
        <taxon>Ordosporidae</taxon>
        <taxon>Ordospora</taxon>
    </lineage>
</organism>
<evidence type="ECO:0000256" key="1">
    <source>
        <dbReference type="SAM" id="Coils"/>
    </source>
</evidence>